<dbReference type="Pfam" id="PF09341">
    <property type="entry name" value="Pcc1"/>
    <property type="match status" value="1"/>
</dbReference>
<evidence type="ECO:0000313" key="2">
    <source>
        <dbReference type="EMBL" id="GIQ84457.1"/>
    </source>
</evidence>
<comment type="caution">
    <text evidence="2">The sequence shown here is derived from an EMBL/GenBank/DDBJ whole genome shotgun (WGS) entry which is preliminary data.</text>
</comment>
<dbReference type="Proteomes" id="UP000265618">
    <property type="component" value="Unassembled WGS sequence"/>
</dbReference>
<dbReference type="InterPro" id="IPR015419">
    <property type="entry name" value="CTAG/Pcc1"/>
</dbReference>
<reference evidence="2 3" key="1">
    <citation type="journal article" date="2018" name="PLoS ONE">
        <title>The draft genome of Kipferlia bialata reveals reductive genome evolution in fornicate parasites.</title>
        <authorList>
            <person name="Tanifuji G."/>
            <person name="Takabayashi S."/>
            <person name="Kume K."/>
            <person name="Takagi M."/>
            <person name="Nakayama T."/>
            <person name="Kamikawa R."/>
            <person name="Inagaki Y."/>
            <person name="Hashimoto T."/>
        </authorList>
    </citation>
    <scope>NUCLEOTIDE SEQUENCE [LARGE SCALE GENOMIC DNA]</scope>
    <source>
        <strain evidence="2">NY0173</strain>
    </source>
</reference>
<keyword evidence="3" id="KW-1185">Reference proteome</keyword>
<comment type="similarity">
    <text evidence="1">Belongs to the CTAG/PCC1 family.</text>
</comment>
<sequence length="96" mass="10718">MSTEVAEVELPYVGLLQIPTASERHARVMCDSMEADNQLSNETTRRMWNEGSTVHIEIRTTTLRLLRIVHSSVCNSVSVVEEALKAFGDEPVTESN</sequence>
<dbReference type="AlphaFoldDB" id="A0A9K3CXR8"/>
<name>A0A9K3CXR8_9EUKA</name>
<evidence type="ECO:0000313" key="3">
    <source>
        <dbReference type="Proteomes" id="UP000265618"/>
    </source>
</evidence>
<accession>A0A9K3CXR8</accession>
<gene>
    <name evidence="2" type="ORF">KIPB_005950</name>
</gene>
<protein>
    <submittedName>
        <fullName evidence="2">CTAG/Pcc1 family protein</fullName>
    </submittedName>
</protein>
<proteinExistence type="inferred from homology"/>
<evidence type="ECO:0000256" key="1">
    <source>
        <dbReference type="ARBA" id="ARBA00007073"/>
    </source>
</evidence>
<dbReference type="EMBL" id="BDIP01001464">
    <property type="protein sequence ID" value="GIQ84457.1"/>
    <property type="molecule type" value="Genomic_DNA"/>
</dbReference>
<dbReference type="Gene3D" id="3.30.310.50">
    <property type="entry name" value="Alpha-D-phosphohexomutase, C-terminal domain"/>
    <property type="match status" value="1"/>
</dbReference>
<organism evidence="2 3">
    <name type="scientific">Kipferlia bialata</name>
    <dbReference type="NCBI Taxonomy" id="797122"/>
    <lineage>
        <taxon>Eukaryota</taxon>
        <taxon>Metamonada</taxon>
        <taxon>Carpediemonas-like organisms</taxon>
        <taxon>Kipferlia</taxon>
    </lineage>
</organism>